<name>A0A9P5U2K8_9AGAR</name>
<protein>
    <submittedName>
        <fullName evidence="2">Uncharacterized protein</fullName>
    </submittedName>
</protein>
<gene>
    <name evidence="2" type="ORF">BDP27DRAFT_1368582</name>
</gene>
<accession>A0A9P5U2K8</accession>
<proteinExistence type="predicted"/>
<feature type="region of interest" description="Disordered" evidence="1">
    <location>
        <begin position="80"/>
        <end position="114"/>
    </location>
</feature>
<dbReference type="Proteomes" id="UP000772434">
    <property type="component" value="Unassembled WGS sequence"/>
</dbReference>
<dbReference type="EMBL" id="JADNRY010000163">
    <property type="protein sequence ID" value="KAF9062748.1"/>
    <property type="molecule type" value="Genomic_DNA"/>
</dbReference>
<feature type="compositionally biased region" description="Acidic residues" evidence="1">
    <location>
        <begin position="93"/>
        <end position="114"/>
    </location>
</feature>
<dbReference type="AlphaFoldDB" id="A0A9P5U2K8"/>
<evidence type="ECO:0000313" key="2">
    <source>
        <dbReference type="EMBL" id="KAF9062748.1"/>
    </source>
</evidence>
<evidence type="ECO:0000256" key="1">
    <source>
        <dbReference type="SAM" id="MobiDB-lite"/>
    </source>
</evidence>
<keyword evidence="3" id="KW-1185">Reference proteome</keyword>
<comment type="caution">
    <text evidence="2">The sequence shown here is derived from an EMBL/GenBank/DDBJ whole genome shotgun (WGS) entry which is preliminary data.</text>
</comment>
<evidence type="ECO:0000313" key="3">
    <source>
        <dbReference type="Proteomes" id="UP000772434"/>
    </source>
</evidence>
<sequence length="150" mass="16866">MEGFTVGASNEAILEHQLSGWKSKAYDHFVLPPTIITINPLVIKYRFFCKRELPDLLPSTALAFLLLFDILKKALKADGEPTSIATASKMSSDEEEEVGEDVDVEENQQEEQEDGNWCEIKELCSKLTKVFANDKVVGRNTMKKACVSYF</sequence>
<organism evidence="2 3">
    <name type="scientific">Rhodocollybia butyracea</name>
    <dbReference type="NCBI Taxonomy" id="206335"/>
    <lineage>
        <taxon>Eukaryota</taxon>
        <taxon>Fungi</taxon>
        <taxon>Dikarya</taxon>
        <taxon>Basidiomycota</taxon>
        <taxon>Agaricomycotina</taxon>
        <taxon>Agaricomycetes</taxon>
        <taxon>Agaricomycetidae</taxon>
        <taxon>Agaricales</taxon>
        <taxon>Marasmiineae</taxon>
        <taxon>Omphalotaceae</taxon>
        <taxon>Rhodocollybia</taxon>
    </lineage>
</organism>
<reference evidence="2" key="1">
    <citation type="submission" date="2020-11" db="EMBL/GenBank/DDBJ databases">
        <authorList>
            <consortium name="DOE Joint Genome Institute"/>
            <person name="Ahrendt S."/>
            <person name="Riley R."/>
            <person name="Andreopoulos W."/>
            <person name="Labutti K."/>
            <person name="Pangilinan J."/>
            <person name="Ruiz-Duenas F.J."/>
            <person name="Barrasa J.M."/>
            <person name="Sanchez-Garcia M."/>
            <person name="Camarero S."/>
            <person name="Miyauchi S."/>
            <person name="Serrano A."/>
            <person name="Linde D."/>
            <person name="Babiker R."/>
            <person name="Drula E."/>
            <person name="Ayuso-Fernandez I."/>
            <person name="Pacheco R."/>
            <person name="Padilla G."/>
            <person name="Ferreira P."/>
            <person name="Barriuso J."/>
            <person name="Kellner H."/>
            <person name="Castanera R."/>
            <person name="Alfaro M."/>
            <person name="Ramirez L."/>
            <person name="Pisabarro A.G."/>
            <person name="Kuo A."/>
            <person name="Tritt A."/>
            <person name="Lipzen A."/>
            <person name="He G."/>
            <person name="Yan M."/>
            <person name="Ng V."/>
            <person name="Cullen D."/>
            <person name="Martin F."/>
            <person name="Rosso M.-N."/>
            <person name="Henrissat B."/>
            <person name="Hibbett D."/>
            <person name="Martinez A.T."/>
            <person name="Grigoriev I.V."/>
        </authorList>
    </citation>
    <scope>NUCLEOTIDE SEQUENCE</scope>
    <source>
        <strain evidence="2">AH 40177</strain>
    </source>
</reference>